<dbReference type="SUPFAM" id="SSF63817">
    <property type="entry name" value="Sortase"/>
    <property type="match status" value="1"/>
</dbReference>
<evidence type="ECO:0000256" key="1">
    <source>
        <dbReference type="ARBA" id="ARBA00022801"/>
    </source>
</evidence>
<feature type="region of interest" description="Disordered" evidence="3">
    <location>
        <begin position="21"/>
        <end position="42"/>
    </location>
</feature>
<keyword evidence="4" id="KW-0732">Signal</keyword>
<feature type="signal peptide" evidence="4">
    <location>
        <begin position="1"/>
        <end position="21"/>
    </location>
</feature>
<feature type="active site" description="Proton donor/acceptor" evidence="2">
    <location>
        <position position="120"/>
    </location>
</feature>
<gene>
    <name evidence="5" type="ORF">GCM10011398_38060</name>
</gene>
<accession>A0A917MAQ2</accession>
<reference evidence="5" key="1">
    <citation type="journal article" date="2014" name="Int. J. Syst. Evol. Microbiol.">
        <title>Complete genome sequence of Corynebacterium casei LMG S-19264T (=DSM 44701T), isolated from a smear-ripened cheese.</title>
        <authorList>
            <consortium name="US DOE Joint Genome Institute (JGI-PGF)"/>
            <person name="Walter F."/>
            <person name="Albersmeier A."/>
            <person name="Kalinowski J."/>
            <person name="Ruckert C."/>
        </authorList>
    </citation>
    <scope>NUCLEOTIDE SEQUENCE</scope>
    <source>
        <strain evidence="5">CGMCC 1.12754</strain>
    </source>
</reference>
<evidence type="ECO:0000313" key="6">
    <source>
        <dbReference type="Proteomes" id="UP000622860"/>
    </source>
</evidence>
<keyword evidence="1" id="KW-0378">Hydrolase</keyword>
<evidence type="ECO:0000256" key="4">
    <source>
        <dbReference type="SAM" id="SignalP"/>
    </source>
</evidence>
<dbReference type="Pfam" id="PF04203">
    <property type="entry name" value="Sortase"/>
    <property type="match status" value="1"/>
</dbReference>
<reference evidence="5" key="2">
    <citation type="submission" date="2020-09" db="EMBL/GenBank/DDBJ databases">
        <authorList>
            <person name="Sun Q."/>
            <person name="Zhou Y."/>
        </authorList>
    </citation>
    <scope>NUCLEOTIDE SEQUENCE</scope>
    <source>
        <strain evidence="5">CGMCC 1.12754</strain>
    </source>
</reference>
<sequence>MWKFISLLFLTLLIGCGQTQSTESAQTSDMKSSQEEVSESSIEAANKTNEVMSPPIIKDAQYGVVPKKIIIERIGIEAAVEQVGLTKTGKMEVPEDYRNTGWFNVGVKPGDRGSSIIAGHVNDPKGKGVFWDLNELETGDEVKVLGEAGDSLVFEVVDKKSFQTGNAPVQKVFGYTSRRMLNLITCTGEYNYDIGTHEERLVVYTELTTDNK</sequence>
<dbReference type="Proteomes" id="UP000622860">
    <property type="component" value="Unassembled WGS sequence"/>
</dbReference>
<keyword evidence="6" id="KW-1185">Reference proteome</keyword>
<feature type="chain" id="PRO_5038415893" description="Peptidase C60" evidence="4">
    <location>
        <begin position="22"/>
        <end position="212"/>
    </location>
</feature>
<protein>
    <recommendedName>
        <fullName evidence="7">Peptidase C60</fullName>
    </recommendedName>
</protein>
<proteinExistence type="predicted"/>
<dbReference type="RefSeq" id="WP_188456961.1">
    <property type="nucleotide sequence ID" value="NZ_BMFR01000032.1"/>
</dbReference>
<name>A0A917MAQ2_9BACI</name>
<dbReference type="EMBL" id="BMFR01000032">
    <property type="protein sequence ID" value="GGG88447.1"/>
    <property type="molecule type" value="Genomic_DNA"/>
</dbReference>
<evidence type="ECO:0000256" key="3">
    <source>
        <dbReference type="SAM" id="MobiDB-lite"/>
    </source>
</evidence>
<dbReference type="InterPro" id="IPR023365">
    <property type="entry name" value="Sortase_dom-sf"/>
</dbReference>
<dbReference type="InterPro" id="IPR005754">
    <property type="entry name" value="Sortase"/>
</dbReference>
<dbReference type="GO" id="GO:0016787">
    <property type="term" value="F:hydrolase activity"/>
    <property type="evidence" value="ECO:0007669"/>
    <property type="project" value="UniProtKB-KW"/>
</dbReference>
<dbReference type="Gene3D" id="2.40.260.10">
    <property type="entry name" value="Sortase"/>
    <property type="match status" value="1"/>
</dbReference>
<evidence type="ECO:0000313" key="5">
    <source>
        <dbReference type="EMBL" id="GGG88447.1"/>
    </source>
</evidence>
<feature type="active site" description="Acyl-thioester intermediate" evidence="2">
    <location>
        <position position="186"/>
    </location>
</feature>
<evidence type="ECO:0000256" key="2">
    <source>
        <dbReference type="PIRSR" id="PIRSR605754-1"/>
    </source>
</evidence>
<dbReference type="AlphaFoldDB" id="A0A917MAQ2"/>
<comment type="caution">
    <text evidence="5">The sequence shown here is derived from an EMBL/GenBank/DDBJ whole genome shotgun (WGS) entry which is preliminary data.</text>
</comment>
<dbReference type="PROSITE" id="PS51257">
    <property type="entry name" value="PROKAR_LIPOPROTEIN"/>
    <property type="match status" value="1"/>
</dbReference>
<feature type="compositionally biased region" description="Polar residues" evidence="3">
    <location>
        <begin position="21"/>
        <end position="31"/>
    </location>
</feature>
<dbReference type="InterPro" id="IPR042001">
    <property type="entry name" value="Sortase_F"/>
</dbReference>
<dbReference type="CDD" id="cd05829">
    <property type="entry name" value="Sortase_F"/>
    <property type="match status" value="1"/>
</dbReference>
<evidence type="ECO:0008006" key="7">
    <source>
        <dbReference type="Google" id="ProtNLM"/>
    </source>
</evidence>
<organism evidence="5 6">
    <name type="scientific">Virgibacillus oceani</name>
    <dbReference type="NCBI Taxonomy" id="1479511"/>
    <lineage>
        <taxon>Bacteria</taxon>
        <taxon>Bacillati</taxon>
        <taxon>Bacillota</taxon>
        <taxon>Bacilli</taxon>
        <taxon>Bacillales</taxon>
        <taxon>Bacillaceae</taxon>
        <taxon>Virgibacillus</taxon>
    </lineage>
</organism>